<dbReference type="Gene3D" id="3.30.70.100">
    <property type="match status" value="1"/>
</dbReference>
<dbReference type="InterPro" id="IPR011008">
    <property type="entry name" value="Dimeric_a/b-barrel"/>
</dbReference>
<keyword evidence="3" id="KW-1185">Reference proteome</keyword>
<dbReference type="Proteomes" id="UP000745859">
    <property type="component" value="Unassembled WGS sequence"/>
</dbReference>
<organism evidence="2 3">
    <name type="scientific">Wenyingzhuangia heitensis</name>
    <dbReference type="NCBI Taxonomy" id="1487859"/>
    <lineage>
        <taxon>Bacteria</taxon>
        <taxon>Pseudomonadati</taxon>
        <taxon>Bacteroidota</taxon>
        <taxon>Flavobacteriia</taxon>
        <taxon>Flavobacteriales</taxon>
        <taxon>Flavobacteriaceae</taxon>
        <taxon>Wenyingzhuangia</taxon>
    </lineage>
</organism>
<proteinExistence type="predicted"/>
<dbReference type="RefSeq" id="WP_167182123.1">
    <property type="nucleotide sequence ID" value="NZ_JAASQL010000001.1"/>
</dbReference>
<name>A0ABX0U793_9FLAO</name>
<feature type="domain" description="Stress-response A/B barrel" evidence="1">
    <location>
        <begin position="6"/>
        <end position="102"/>
    </location>
</feature>
<dbReference type="PROSITE" id="PS51502">
    <property type="entry name" value="S_R_A_B_BARREL"/>
    <property type="match status" value="1"/>
</dbReference>
<reference evidence="2 3" key="1">
    <citation type="submission" date="2020-03" db="EMBL/GenBank/DDBJ databases">
        <title>Genomic Encyclopedia of Type Strains, Phase IV (KMG-IV): sequencing the most valuable type-strain genomes for metagenomic binning, comparative biology and taxonomic classification.</title>
        <authorList>
            <person name="Goeker M."/>
        </authorList>
    </citation>
    <scope>NUCLEOTIDE SEQUENCE [LARGE SCALE GENOMIC DNA]</scope>
    <source>
        <strain evidence="2 3">DSM 101599</strain>
    </source>
</reference>
<accession>A0ABX0U793</accession>
<dbReference type="InterPro" id="IPR013097">
    <property type="entry name" value="Dabb"/>
</dbReference>
<dbReference type="EMBL" id="JAASQL010000001">
    <property type="protein sequence ID" value="NIJ43600.1"/>
    <property type="molecule type" value="Genomic_DNA"/>
</dbReference>
<comment type="caution">
    <text evidence="2">The sequence shown here is derived from an EMBL/GenBank/DDBJ whole genome shotgun (WGS) entry which is preliminary data.</text>
</comment>
<evidence type="ECO:0000259" key="1">
    <source>
        <dbReference type="PROSITE" id="PS51502"/>
    </source>
</evidence>
<sequence length="105" mass="12358">MENKTFFHSVYFWLKQPENKEYCKTFEVALQKFLNASVYTKTAAISKPAHSDRSVVDNSYTYALLVSFENEELHQKYQEEPAHLLFLKEASALWEKVQVFDSLEL</sequence>
<dbReference type="SMART" id="SM00886">
    <property type="entry name" value="Dabb"/>
    <property type="match status" value="1"/>
</dbReference>
<protein>
    <recommendedName>
        <fullName evidence="1">Stress-response A/B barrel domain-containing protein</fullName>
    </recommendedName>
</protein>
<evidence type="ECO:0000313" key="2">
    <source>
        <dbReference type="EMBL" id="NIJ43600.1"/>
    </source>
</evidence>
<dbReference type="Pfam" id="PF07876">
    <property type="entry name" value="Dabb"/>
    <property type="match status" value="1"/>
</dbReference>
<evidence type="ECO:0000313" key="3">
    <source>
        <dbReference type="Proteomes" id="UP000745859"/>
    </source>
</evidence>
<dbReference type="SUPFAM" id="SSF54909">
    <property type="entry name" value="Dimeric alpha+beta barrel"/>
    <property type="match status" value="1"/>
</dbReference>
<gene>
    <name evidence="2" type="ORF">FHR24_000039</name>
</gene>